<proteinExistence type="predicted"/>
<organism evidence="2">
    <name type="scientific">Trypanosoma vivax (strain Y486)</name>
    <dbReference type="NCBI Taxonomy" id="1055687"/>
    <lineage>
        <taxon>Eukaryota</taxon>
        <taxon>Discoba</taxon>
        <taxon>Euglenozoa</taxon>
        <taxon>Kinetoplastea</taxon>
        <taxon>Metakinetoplastina</taxon>
        <taxon>Trypanosomatida</taxon>
        <taxon>Trypanosomatidae</taxon>
        <taxon>Trypanosoma</taxon>
        <taxon>Duttonella</taxon>
    </lineage>
</organism>
<dbReference type="VEuPathDB" id="TriTrypDB:TvY486_0902750"/>
<evidence type="ECO:0000313" key="2">
    <source>
        <dbReference type="EMBL" id="CCC50453.1"/>
    </source>
</evidence>
<evidence type="ECO:0000256" key="1">
    <source>
        <dbReference type="SAM" id="Phobius"/>
    </source>
</evidence>
<protein>
    <submittedName>
        <fullName evidence="2">Uncharacterized protein</fullName>
    </submittedName>
</protein>
<keyword evidence="1" id="KW-0472">Membrane</keyword>
<name>G0U2F0_TRYVY</name>
<reference evidence="2" key="1">
    <citation type="journal article" date="2012" name="Proc. Natl. Acad. Sci. U.S.A.">
        <title>Antigenic diversity is generated by distinct evolutionary mechanisms in African trypanosome species.</title>
        <authorList>
            <person name="Jackson A.P."/>
            <person name="Berry A."/>
            <person name="Aslett M."/>
            <person name="Allison H.C."/>
            <person name="Burton P."/>
            <person name="Vavrova-Anderson J."/>
            <person name="Brown R."/>
            <person name="Browne H."/>
            <person name="Corton N."/>
            <person name="Hauser H."/>
            <person name="Gamble J."/>
            <person name="Gilderthorp R."/>
            <person name="Marcello L."/>
            <person name="McQuillan J."/>
            <person name="Otto T.D."/>
            <person name="Quail M.A."/>
            <person name="Sanders M.J."/>
            <person name="van Tonder A."/>
            <person name="Ginger M.L."/>
            <person name="Field M.C."/>
            <person name="Barry J.D."/>
            <person name="Hertz-Fowler C."/>
            <person name="Berriman M."/>
        </authorList>
    </citation>
    <scope>NUCLEOTIDE SEQUENCE</scope>
    <source>
        <strain evidence="2">Y486</strain>
    </source>
</reference>
<sequence length="104" mass="11606">MLANSSHFIATNLHPLERAVAQQTVLAVRRVQVECALAFYKGILTIFLLARTELQQLIIIIIIIIITATVCYQAPSPHSVLSLPHDMFVRCPSLSCYSSRLLQT</sequence>
<dbReference type="AlphaFoldDB" id="G0U2F0"/>
<keyword evidence="1" id="KW-0812">Transmembrane</keyword>
<feature type="transmembrane region" description="Helical" evidence="1">
    <location>
        <begin position="57"/>
        <end position="75"/>
    </location>
</feature>
<gene>
    <name evidence="2" type="ORF">TVY486_0902750</name>
</gene>
<accession>G0U2F0</accession>
<dbReference type="EMBL" id="HE573025">
    <property type="protein sequence ID" value="CCC50453.1"/>
    <property type="molecule type" value="Genomic_DNA"/>
</dbReference>
<keyword evidence="1" id="KW-1133">Transmembrane helix</keyword>